<feature type="transmembrane region" description="Helical" evidence="8">
    <location>
        <begin position="281"/>
        <end position="302"/>
    </location>
</feature>
<evidence type="ECO:0000256" key="5">
    <source>
        <dbReference type="ARBA" id="ARBA00022989"/>
    </source>
</evidence>
<dbReference type="Pfam" id="PF18967">
    <property type="entry name" value="PycTM"/>
    <property type="match status" value="1"/>
</dbReference>
<gene>
    <name evidence="11" type="ORF">SAMN05421788_103142</name>
</gene>
<dbReference type="AlphaFoldDB" id="A0A173MJI6"/>
<dbReference type="EMBL" id="FTOR01000003">
    <property type="protein sequence ID" value="SIT04867.1"/>
    <property type="molecule type" value="Genomic_DNA"/>
</dbReference>
<dbReference type="Proteomes" id="UP000186917">
    <property type="component" value="Unassembled WGS sequence"/>
</dbReference>
<keyword evidence="11" id="KW-0378">Hydrolase</keyword>
<keyword evidence="12" id="KW-1185">Reference proteome</keyword>
<evidence type="ECO:0000259" key="9">
    <source>
        <dbReference type="Pfam" id="PF01966"/>
    </source>
</evidence>
<proteinExistence type="predicted"/>
<evidence type="ECO:0000256" key="8">
    <source>
        <dbReference type="SAM" id="Phobius"/>
    </source>
</evidence>
<dbReference type="GO" id="GO:0005886">
    <property type="term" value="C:plasma membrane"/>
    <property type="evidence" value="ECO:0007669"/>
    <property type="project" value="UniProtKB-SubCell"/>
</dbReference>
<organism evidence="11 12">
    <name type="scientific">Filimonas lacunae</name>
    <dbReference type="NCBI Taxonomy" id="477680"/>
    <lineage>
        <taxon>Bacteria</taxon>
        <taxon>Pseudomonadati</taxon>
        <taxon>Bacteroidota</taxon>
        <taxon>Chitinophagia</taxon>
        <taxon>Chitinophagales</taxon>
        <taxon>Chitinophagaceae</taxon>
        <taxon>Filimonas</taxon>
    </lineage>
</organism>
<dbReference type="OrthoDB" id="5728337at2"/>
<feature type="domain" description="Pycsar effector protein" evidence="10">
    <location>
        <begin position="236"/>
        <end position="394"/>
    </location>
</feature>
<comment type="subcellular location">
    <subcellularLocation>
        <location evidence="1">Cell membrane</location>
    </subcellularLocation>
</comment>
<keyword evidence="4" id="KW-0547">Nucleotide-binding</keyword>
<dbReference type="InterPro" id="IPR006674">
    <property type="entry name" value="HD_domain"/>
</dbReference>
<keyword evidence="6" id="KW-0051">Antiviral defense</keyword>
<keyword evidence="2" id="KW-1003">Cell membrane</keyword>
<keyword evidence="7 8" id="KW-0472">Membrane</keyword>
<evidence type="ECO:0000256" key="6">
    <source>
        <dbReference type="ARBA" id="ARBA00023118"/>
    </source>
</evidence>
<reference evidence="12" key="1">
    <citation type="submission" date="2017-01" db="EMBL/GenBank/DDBJ databases">
        <authorList>
            <person name="Varghese N."/>
            <person name="Submissions S."/>
        </authorList>
    </citation>
    <scope>NUCLEOTIDE SEQUENCE [LARGE SCALE GENOMIC DNA]</scope>
    <source>
        <strain evidence="12">DSM 21054</strain>
    </source>
</reference>
<dbReference type="KEGG" id="fln:FLA_3826"/>
<protein>
    <submittedName>
        <fullName evidence="11">Predicted metal-dependent phosphohydrolase, HD superfamily</fullName>
    </submittedName>
</protein>
<evidence type="ECO:0000259" key="10">
    <source>
        <dbReference type="Pfam" id="PF18967"/>
    </source>
</evidence>
<evidence type="ECO:0000256" key="1">
    <source>
        <dbReference type="ARBA" id="ARBA00004236"/>
    </source>
</evidence>
<keyword evidence="5 8" id="KW-1133">Transmembrane helix</keyword>
<sequence>MNYTTLLEEVKQYALHFFKSHEENPFLYHNQDHTEQVVKAATQMASYYQLNDRDVFIVLTAAWFHDMGYYTGPAEGHEKNAADLAAVFLRQHGVDEADITEVQQCIMATCMNGQTPAGLKAQIVTDADLFHWGTDDFAERNKLMRKEAEARLNKKISKEDWQRGTIKLLSSHHFKTTYGQQILEPKKQKNLEKLRMKFEEEATPINISTKPVSLPEAVTSKKTKDRPEKGVETMFRISSGNNQRLSDMADNKAHIMISTTSIILSVILSVLLRKLEDNPHLIIPTMLLLVVCVTTMVFAILATRPNLSDGTFTQQDIDNKKVNLLFFGNFYRMSYDEYANGMNAMMNDRDFLYGSLTKDVYSQGVVLSRKYRLLRKAYDIFMFGIVLSVVAFAFATIIFGH</sequence>
<dbReference type="Gene3D" id="1.10.3210.10">
    <property type="entry name" value="Hypothetical protein af1432"/>
    <property type="match status" value="1"/>
</dbReference>
<evidence type="ECO:0000256" key="3">
    <source>
        <dbReference type="ARBA" id="ARBA00022692"/>
    </source>
</evidence>
<feature type="domain" description="HD" evidence="9">
    <location>
        <begin position="32"/>
        <end position="131"/>
    </location>
</feature>
<keyword evidence="3 8" id="KW-0812">Transmembrane</keyword>
<dbReference type="GO" id="GO:0016787">
    <property type="term" value="F:hydrolase activity"/>
    <property type="evidence" value="ECO:0007669"/>
    <property type="project" value="UniProtKB-KW"/>
</dbReference>
<dbReference type="SUPFAM" id="SSF109604">
    <property type="entry name" value="HD-domain/PDEase-like"/>
    <property type="match status" value="1"/>
</dbReference>
<accession>A0A173MJI6</accession>
<name>A0A173MJI6_9BACT</name>
<evidence type="ECO:0000256" key="4">
    <source>
        <dbReference type="ARBA" id="ARBA00022741"/>
    </source>
</evidence>
<dbReference type="GO" id="GO:0000166">
    <property type="term" value="F:nucleotide binding"/>
    <property type="evidence" value="ECO:0007669"/>
    <property type="project" value="UniProtKB-KW"/>
</dbReference>
<evidence type="ECO:0000256" key="7">
    <source>
        <dbReference type="ARBA" id="ARBA00023136"/>
    </source>
</evidence>
<dbReference type="GO" id="GO:0051607">
    <property type="term" value="P:defense response to virus"/>
    <property type="evidence" value="ECO:0007669"/>
    <property type="project" value="UniProtKB-KW"/>
</dbReference>
<feature type="transmembrane region" description="Helical" evidence="8">
    <location>
        <begin position="253"/>
        <end position="275"/>
    </location>
</feature>
<dbReference type="RefSeq" id="WP_076378821.1">
    <property type="nucleotide sequence ID" value="NZ_AP017422.1"/>
</dbReference>
<evidence type="ECO:0000256" key="2">
    <source>
        <dbReference type="ARBA" id="ARBA00022475"/>
    </source>
</evidence>
<evidence type="ECO:0000313" key="12">
    <source>
        <dbReference type="Proteomes" id="UP000186917"/>
    </source>
</evidence>
<dbReference type="STRING" id="477680.SAMN05421788_103142"/>
<evidence type="ECO:0000313" key="11">
    <source>
        <dbReference type="EMBL" id="SIT04867.1"/>
    </source>
</evidence>
<dbReference type="InterPro" id="IPR003607">
    <property type="entry name" value="HD/PDEase_dom"/>
</dbReference>
<dbReference type="Pfam" id="PF01966">
    <property type="entry name" value="HD"/>
    <property type="match status" value="1"/>
</dbReference>
<dbReference type="CDD" id="cd00077">
    <property type="entry name" value="HDc"/>
    <property type="match status" value="1"/>
</dbReference>
<dbReference type="InterPro" id="IPR043760">
    <property type="entry name" value="PycTM_dom"/>
</dbReference>
<feature type="transmembrane region" description="Helical" evidence="8">
    <location>
        <begin position="377"/>
        <end position="399"/>
    </location>
</feature>